<dbReference type="AlphaFoldDB" id="A0A4S8HK93"/>
<dbReference type="EMBL" id="STFF01000007">
    <property type="protein sequence ID" value="THU34749.1"/>
    <property type="molecule type" value="Genomic_DNA"/>
</dbReference>
<evidence type="ECO:0008006" key="3">
    <source>
        <dbReference type="Google" id="ProtNLM"/>
    </source>
</evidence>
<evidence type="ECO:0000313" key="1">
    <source>
        <dbReference type="EMBL" id="THU34749.1"/>
    </source>
</evidence>
<proteinExistence type="predicted"/>
<organism evidence="1 2">
    <name type="scientific">Niastella caeni</name>
    <dbReference type="NCBI Taxonomy" id="2569763"/>
    <lineage>
        <taxon>Bacteria</taxon>
        <taxon>Pseudomonadati</taxon>
        <taxon>Bacteroidota</taxon>
        <taxon>Chitinophagia</taxon>
        <taxon>Chitinophagales</taxon>
        <taxon>Chitinophagaceae</taxon>
        <taxon>Niastella</taxon>
    </lineage>
</organism>
<evidence type="ECO:0000313" key="2">
    <source>
        <dbReference type="Proteomes" id="UP000306918"/>
    </source>
</evidence>
<comment type="caution">
    <text evidence="1">The sequence shown here is derived from an EMBL/GenBank/DDBJ whole genome shotgun (WGS) entry which is preliminary data.</text>
</comment>
<keyword evidence="2" id="KW-1185">Reference proteome</keyword>
<gene>
    <name evidence="1" type="ORF">FAM09_22390</name>
</gene>
<accession>A0A4S8HK93</accession>
<reference evidence="1 2" key="1">
    <citation type="submission" date="2019-04" db="EMBL/GenBank/DDBJ databases">
        <title>Niastella caeni sp. nov., isolated from activated sludge.</title>
        <authorList>
            <person name="Sheng M."/>
        </authorList>
    </citation>
    <scope>NUCLEOTIDE SEQUENCE [LARGE SCALE GENOMIC DNA]</scope>
    <source>
        <strain evidence="1 2">HX-2-15</strain>
    </source>
</reference>
<sequence>MFHIKRIARESIPAALEKAERYRLLGEPGLAESICLDILDADPQDAKAIIVLLLAITDQFGASSSGGVERARKLLPRLQNEYEKNYYAGIICEREGLSIFNQGMKGGQFAVYEWLTEAMEFFEKAEALRPPGNDDALLRWNTCARLIMSHQLEPINEKYIEPPLE</sequence>
<dbReference type="Proteomes" id="UP000306918">
    <property type="component" value="Unassembled WGS sequence"/>
</dbReference>
<dbReference type="OrthoDB" id="117088at2"/>
<dbReference type="RefSeq" id="WP_136579393.1">
    <property type="nucleotide sequence ID" value="NZ_STFF01000007.1"/>
</dbReference>
<protein>
    <recommendedName>
        <fullName evidence="3">Tetratricopeptide repeat protein</fullName>
    </recommendedName>
</protein>
<name>A0A4S8HK93_9BACT</name>